<keyword evidence="1" id="KW-0472">Membrane</keyword>
<name>A0ABW9QR10_9ACTN</name>
<reference evidence="2 3" key="1">
    <citation type="submission" date="2019-11" db="EMBL/GenBank/DDBJ databases">
        <title>Acidiferrimicrobium australis gen. nov., sp. nov., an acidophilic and obligately heterotrophic, member of the Actinobacteria that catalyses dissimilatory oxido- reduction of iron isolated from metal-rich acidic water in Chile.</title>
        <authorList>
            <person name="Gonzalez D."/>
            <person name="Huber K."/>
            <person name="Hedrich S."/>
            <person name="Rojas-Villalobos C."/>
            <person name="Quatrini R."/>
            <person name="Dinamarca M.A."/>
            <person name="Schwarz A."/>
            <person name="Canales C."/>
            <person name="Nancucheo I."/>
        </authorList>
    </citation>
    <scope>NUCLEOTIDE SEQUENCE [LARGE SCALE GENOMIC DNA]</scope>
    <source>
        <strain evidence="2 3">USS-CCA1</strain>
    </source>
</reference>
<accession>A0ABW9QR10</accession>
<keyword evidence="1" id="KW-1133">Transmembrane helix</keyword>
<protein>
    <submittedName>
        <fullName evidence="2">Uncharacterized protein</fullName>
    </submittedName>
</protein>
<comment type="caution">
    <text evidence="2">The sequence shown here is derived from an EMBL/GenBank/DDBJ whole genome shotgun (WGS) entry which is preliminary data.</text>
</comment>
<evidence type="ECO:0000256" key="1">
    <source>
        <dbReference type="SAM" id="Phobius"/>
    </source>
</evidence>
<feature type="transmembrane region" description="Helical" evidence="1">
    <location>
        <begin position="7"/>
        <end position="24"/>
    </location>
</feature>
<evidence type="ECO:0000313" key="3">
    <source>
        <dbReference type="Proteomes" id="UP000437736"/>
    </source>
</evidence>
<proteinExistence type="predicted"/>
<organism evidence="2 3">
    <name type="scientific">Acidiferrimicrobium australe</name>
    <dbReference type="NCBI Taxonomy" id="2664430"/>
    <lineage>
        <taxon>Bacteria</taxon>
        <taxon>Bacillati</taxon>
        <taxon>Actinomycetota</taxon>
        <taxon>Acidimicrobiia</taxon>
        <taxon>Acidimicrobiales</taxon>
        <taxon>Acidimicrobiaceae</taxon>
        <taxon>Acidiferrimicrobium</taxon>
    </lineage>
</organism>
<keyword evidence="3" id="KW-1185">Reference proteome</keyword>
<dbReference type="Proteomes" id="UP000437736">
    <property type="component" value="Unassembled WGS sequence"/>
</dbReference>
<dbReference type="EMBL" id="WJHE01000259">
    <property type="protein sequence ID" value="MST32264.1"/>
    <property type="molecule type" value="Genomic_DNA"/>
</dbReference>
<sequence>MLLLDALVVVWVAGWLAVGIWVAVDVSHLSRLALTLGTAATGLGDAARAIMKLAGIPFVGSTFRGLARSAARTAASAQANAAASRTSVDQLAYLLGIVICLVPSVPVVAAWLPMRVSRIREVRAVRRALASPRHRASLERYLANRALATLPFHQLVALGEDPWEDVSQGRLDALARAELRRLGLRAELLDASPPSNPRRSVP</sequence>
<feature type="transmembrane region" description="Helical" evidence="1">
    <location>
        <begin position="91"/>
        <end position="112"/>
    </location>
</feature>
<evidence type="ECO:0000313" key="2">
    <source>
        <dbReference type="EMBL" id="MST32264.1"/>
    </source>
</evidence>
<keyword evidence="1" id="KW-0812">Transmembrane</keyword>
<gene>
    <name evidence="2" type="ORF">GHK86_05940</name>
</gene>